<dbReference type="AlphaFoldDB" id="M3Z811"/>
<evidence type="ECO:0000313" key="2">
    <source>
        <dbReference type="Ensembl" id="ENSMPUP00000019724.1"/>
    </source>
</evidence>
<proteinExistence type="predicted"/>
<dbReference type="EMBL" id="AEYP01049525">
    <property type="status" value="NOT_ANNOTATED_CDS"/>
    <property type="molecule type" value="Genomic_DNA"/>
</dbReference>
<name>M3Z811_MUSPF</name>
<evidence type="ECO:0000256" key="1">
    <source>
        <dbReference type="SAM" id="MobiDB-lite"/>
    </source>
</evidence>
<sequence length="553" mass="57473">MVRSSSWEGCQGSDLCHGAGRVDRGSPATVGVGVLKPVLEGRVCTKHSLTPGEGGRWLLKYRDLGFSPQSLVAAGLQRAGCGFPCPLLSVPLPRQLPPPSPAHPGPSGPAASALHFLCLWGLSDEAVVRNQSQDFREKTWPSRCVCACGSLSRSPLSPSDKGFPQAGQSCLSPLLAPGLPPECMRCLPGSGVGALDAWVFGPLGREVPTGGSRWPQRQAMSCSAAGAAPPPFGGAEDAEALLGRPLGSRAQPQASAQGQQEGRREQQDVLGGHGSHLRLGQDLPREGLLLLSELSGARGARAPHCFCGAFSGEVLGVISRSVVWGSSEYCGGRLWAPSLPAIVSLGLLGYACALAGPGSLPPTCPEFLSGACGPLCHHPCPHLGGPCLAQTPRVRQRAPPFPAAGARGAFFLRAPLVGLLGRCREPLVSLSPSPVRSALLPRRTPSPLCSGRAHGVLEEPRCFSAWAPQQHVGCGSASRVPPGFCCTRLPGGLAALDSRALTPCSALPTRPRGSLLASCLLRGRILCAPESWHFPIPPDLCVACPFISLRSLC</sequence>
<reference evidence="2" key="1">
    <citation type="submission" date="2024-06" db="UniProtKB">
        <authorList>
            <consortium name="Ensembl"/>
        </authorList>
    </citation>
    <scope>IDENTIFICATION</scope>
</reference>
<feature type="region of interest" description="Disordered" evidence="1">
    <location>
        <begin position="209"/>
        <end position="278"/>
    </location>
</feature>
<accession>M3Z811</accession>
<dbReference type="Ensembl" id="ENSMPUT00000020006.1">
    <property type="protein sequence ID" value="ENSMPUP00000019724.1"/>
    <property type="gene ID" value="ENSMPUG00000019854.1"/>
</dbReference>
<dbReference type="InParanoid" id="M3Z811"/>
<dbReference type="HOGENOM" id="CLU_492544_0_0_1"/>
<organism evidence="2">
    <name type="scientific">Mustela putorius furo</name>
    <name type="common">European domestic ferret</name>
    <name type="synonym">Mustela furo</name>
    <dbReference type="NCBI Taxonomy" id="9669"/>
    <lineage>
        <taxon>Eukaryota</taxon>
        <taxon>Metazoa</taxon>
        <taxon>Chordata</taxon>
        <taxon>Craniata</taxon>
        <taxon>Vertebrata</taxon>
        <taxon>Euteleostomi</taxon>
        <taxon>Mammalia</taxon>
        <taxon>Eutheria</taxon>
        <taxon>Laurasiatheria</taxon>
        <taxon>Carnivora</taxon>
        <taxon>Caniformia</taxon>
        <taxon>Musteloidea</taxon>
        <taxon>Mustelidae</taxon>
        <taxon>Mustelinae</taxon>
        <taxon>Mustela</taxon>
    </lineage>
</organism>
<protein>
    <submittedName>
        <fullName evidence="2">Uncharacterized protein</fullName>
    </submittedName>
</protein>